<evidence type="ECO:0000256" key="1">
    <source>
        <dbReference type="PROSITE-ProRule" id="PRU00169"/>
    </source>
</evidence>
<dbReference type="InterPro" id="IPR052020">
    <property type="entry name" value="Cyclic_di-GMP/3'3'-cGAMP_PDE"/>
</dbReference>
<dbReference type="EMBL" id="BAABLX010000028">
    <property type="protein sequence ID" value="GAA4949728.1"/>
    <property type="molecule type" value="Genomic_DNA"/>
</dbReference>
<evidence type="ECO:0000313" key="4">
    <source>
        <dbReference type="EMBL" id="GAA4949728.1"/>
    </source>
</evidence>
<evidence type="ECO:0000313" key="5">
    <source>
        <dbReference type="Proteomes" id="UP001409585"/>
    </source>
</evidence>
<dbReference type="Proteomes" id="UP001409585">
    <property type="component" value="Unassembled WGS sequence"/>
</dbReference>
<organism evidence="4 5">
    <name type="scientific">Halioxenophilus aromaticivorans</name>
    <dbReference type="NCBI Taxonomy" id="1306992"/>
    <lineage>
        <taxon>Bacteria</taxon>
        <taxon>Pseudomonadati</taxon>
        <taxon>Pseudomonadota</taxon>
        <taxon>Gammaproteobacteria</taxon>
        <taxon>Alteromonadales</taxon>
        <taxon>Alteromonadaceae</taxon>
        <taxon>Halioxenophilus</taxon>
    </lineage>
</organism>
<dbReference type="Pfam" id="PF13487">
    <property type="entry name" value="HD_5"/>
    <property type="match status" value="1"/>
</dbReference>
<dbReference type="GO" id="GO:0000160">
    <property type="term" value="P:phosphorelay signal transduction system"/>
    <property type="evidence" value="ECO:0007669"/>
    <property type="project" value="InterPro"/>
</dbReference>
<dbReference type="Gene3D" id="3.40.50.2300">
    <property type="match status" value="1"/>
</dbReference>
<name>A0AAV3U5P6_9ALTE</name>
<dbReference type="SUPFAM" id="SSF109604">
    <property type="entry name" value="HD-domain/PDEase-like"/>
    <property type="match status" value="1"/>
</dbReference>
<keyword evidence="5" id="KW-1185">Reference proteome</keyword>
<comment type="caution">
    <text evidence="4">The sequence shown here is derived from an EMBL/GenBank/DDBJ whole genome shotgun (WGS) entry which is preliminary data.</text>
</comment>
<gene>
    <name evidence="4" type="ORF">GCM10025791_32480</name>
</gene>
<dbReference type="CDD" id="cd00077">
    <property type="entry name" value="HDc"/>
    <property type="match status" value="1"/>
</dbReference>
<dbReference type="SMART" id="SM00448">
    <property type="entry name" value="REC"/>
    <property type="match status" value="1"/>
</dbReference>
<dbReference type="InterPro" id="IPR003607">
    <property type="entry name" value="HD/PDEase_dom"/>
</dbReference>
<evidence type="ECO:0000259" key="2">
    <source>
        <dbReference type="PROSITE" id="PS50110"/>
    </source>
</evidence>
<dbReference type="InterPro" id="IPR037522">
    <property type="entry name" value="HD_GYP_dom"/>
</dbReference>
<feature type="modified residue" description="4-aspartylphosphate" evidence="1">
    <location>
        <position position="73"/>
    </location>
</feature>
<dbReference type="InterPro" id="IPR001789">
    <property type="entry name" value="Sig_transdc_resp-reg_receiver"/>
</dbReference>
<dbReference type="Pfam" id="PF00072">
    <property type="entry name" value="Response_reg"/>
    <property type="match status" value="1"/>
</dbReference>
<dbReference type="PANTHER" id="PTHR45228">
    <property type="entry name" value="CYCLIC DI-GMP PHOSPHODIESTERASE TM_0186-RELATED"/>
    <property type="match status" value="1"/>
</dbReference>
<dbReference type="SUPFAM" id="SSF52172">
    <property type="entry name" value="CheY-like"/>
    <property type="match status" value="1"/>
</dbReference>
<protein>
    <submittedName>
        <fullName evidence="4">Two-component system response regulator</fullName>
    </submittedName>
</protein>
<dbReference type="InterPro" id="IPR011006">
    <property type="entry name" value="CheY-like_superfamily"/>
</dbReference>
<dbReference type="PROSITE" id="PS51832">
    <property type="entry name" value="HD_GYP"/>
    <property type="match status" value="1"/>
</dbReference>
<proteinExistence type="predicted"/>
<dbReference type="GO" id="GO:0008081">
    <property type="term" value="F:phosphoric diester hydrolase activity"/>
    <property type="evidence" value="ECO:0007669"/>
    <property type="project" value="UniProtKB-ARBA"/>
</dbReference>
<dbReference type="Gene3D" id="1.10.3210.10">
    <property type="entry name" value="Hypothetical protein af1432"/>
    <property type="match status" value="1"/>
</dbReference>
<dbReference type="RefSeq" id="WP_345424669.1">
    <property type="nucleotide sequence ID" value="NZ_AP031496.1"/>
</dbReference>
<dbReference type="PROSITE" id="PS50110">
    <property type="entry name" value="RESPONSE_REGULATORY"/>
    <property type="match status" value="1"/>
</dbReference>
<accession>A0AAV3U5P6</accession>
<evidence type="ECO:0000259" key="3">
    <source>
        <dbReference type="PROSITE" id="PS51832"/>
    </source>
</evidence>
<feature type="domain" description="HD-GYP" evidence="3">
    <location>
        <begin position="167"/>
        <end position="364"/>
    </location>
</feature>
<dbReference type="CDD" id="cd17551">
    <property type="entry name" value="REC_RpfG-like"/>
    <property type="match status" value="1"/>
</dbReference>
<feature type="domain" description="Response regulatory" evidence="2">
    <location>
        <begin position="23"/>
        <end position="140"/>
    </location>
</feature>
<reference evidence="5" key="1">
    <citation type="journal article" date="2019" name="Int. J. Syst. Evol. Microbiol.">
        <title>The Global Catalogue of Microorganisms (GCM) 10K type strain sequencing project: providing services to taxonomists for standard genome sequencing and annotation.</title>
        <authorList>
            <consortium name="The Broad Institute Genomics Platform"/>
            <consortium name="The Broad Institute Genome Sequencing Center for Infectious Disease"/>
            <person name="Wu L."/>
            <person name="Ma J."/>
        </authorList>
    </citation>
    <scope>NUCLEOTIDE SEQUENCE [LARGE SCALE GENOMIC DNA]</scope>
    <source>
        <strain evidence="5">JCM 19134</strain>
    </source>
</reference>
<dbReference type="SMART" id="SM00471">
    <property type="entry name" value="HDc"/>
    <property type="match status" value="1"/>
</dbReference>
<dbReference type="AlphaFoldDB" id="A0AAV3U5P6"/>
<keyword evidence="1" id="KW-0597">Phosphoprotein</keyword>
<sequence>MELASKTTLASDEPAAVKPQEGKILIVDDNPVNIAIIEKILRQGGYHRIDSTIDPGAVRALYRNNRYDLIALDIHMPVWNGFDVMEQLRADNPEDYIPVLVLTSDNTIETHHRCLASGAKDFISKPFKKEEVLLRVRNILEVRLLHNQLLHQRDILEEKVLQRTEQLYTTQLKLIDSLAKTAEYRESQTGSHVSRMSQYVTIVARELGLSTDECELLQQASPMHDLGKIAIPDTVLLKNGSLDEHEWETIKSHAEVGARILSGHDSKLMQVAATIARTHHERWDGGGYPAGLKGEEIPLFSRIVSVCDVFDALTSERPYREGWKISKALNYLRDNSGSQFDPKVVNVFEKVIDQILICRQADIDSGVQNALLN</sequence>
<dbReference type="PANTHER" id="PTHR45228:SF1">
    <property type="entry name" value="CYCLIC DI-GMP PHOSPHODIESTERASE TM_0186"/>
    <property type="match status" value="1"/>
</dbReference>